<dbReference type="Pfam" id="PF12974">
    <property type="entry name" value="Phosphonate-bd"/>
    <property type="match status" value="1"/>
</dbReference>
<dbReference type="Proteomes" id="UP000198771">
    <property type="component" value="Unassembled WGS sequence"/>
</dbReference>
<reference evidence="4 5" key="1">
    <citation type="submission" date="2016-10" db="EMBL/GenBank/DDBJ databases">
        <authorList>
            <person name="de Groot N.N."/>
        </authorList>
    </citation>
    <scope>NUCLEOTIDE SEQUENCE [LARGE SCALE GENOMIC DNA]</scope>
    <source>
        <strain evidence="4 5">ASO4-2</strain>
    </source>
</reference>
<gene>
    <name evidence="4" type="ORF">SAMN05660653_00960</name>
</gene>
<accession>A0A1G6BI60</accession>
<sequence>MTHITDRIGNSLKNISTTTTSMPTFFLAFFCIFLLLLLVACDRGEEVKAVDFSKTVPLPSPEATPPDRPVLRGAVGAMISPKETHEIYLQLLAYISDRMDMELEFIQRQTYAEVNELLGRGDLDLAFICSGPYALGREEFDFELLATPVVQGEHEYRSYLIVHQESPFQSLEDLRGTTFAFTDPQSNTGRLVPEYWLARMGERPETFFRDVIYTYSHDNSIQAVAQGLVDGAAVDNLIWDFFDQKKPVHTSRTRIIKTSDSYGIPPIVVSSSLPPELTDQIRDLLLGMHGDPHGAAILHELMIDRFVRADKAWYASIQDLHDTIDALRINQQP</sequence>
<keyword evidence="3" id="KW-0472">Membrane</keyword>
<comment type="similarity">
    <text evidence="1">Belongs to the phosphate/phosphite/phosphonate binding protein family.</text>
</comment>
<dbReference type="PANTHER" id="PTHR35841:SF1">
    <property type="entry name" value="PHOSPHONATES-BINDING PERIPLASMIC PROTEIN"/>
    <property type="match status" value="1"/>
</dbReference>
<dbReference type="Gene3D" id="3.40.190.10">
    <property type="entry name" value="Periplasmic binding protein-like II"/>
    <property type="match status" value="2"/>
</dbReference>
<evidence type="ECO:0000256" key="2">
    <source>
        <dbReference type="ARBA" id="ARBA00022729"/>
    </source>
</evidence>
<dbReference type="GO" id="GO:0043190">
    <property type="term" value="C:ATP-binding cassette (ABC) transporter complex"/>
    <property type="evidence" value="ECO:0007669"/>
    <property type="project" value="InterPro"/>
</dbReference>
<dbReference type="CDD" id="cd13571">
    <property type="entry name" value="PBP2_PnhD_1"/>
    <property type="match status" value="1"/>
</dbReference>
<proteinExistence type="inferred from homology"/>
<keyword evidence="2" id="KW-0732">Signal</keyword>
<feature type="transmembrane region" description="Helical" evidence="3">
    <location>
        <begin position="20"/>
        <end position="40"/>
    </location>
</feature>
<evidence type="ECO:0000313" key="5">
    <source>
        <dbReference type="Proteomes" id="UP000198771"/>
    </source>
</evidence>
<dbReference type="STRING" id="617002.SAMN05660653_00960"/>
<keyword evidence="3" id="KW-0812">Transmembrane</keyword>
<dbReference type="AlphaFoldDB" id="A0A1G6BI60"/>
<dbReference type="EMBL" id="FMXO01000005">
    <property type="protein sequence ID" value="SDB20284.1"/>
    <property type="molecule type" value="Genomic_DNA"/>
</dbReference>
<dbReference type="GO" id="GO:0055085">
    <property type="term" value="P:transmembrane transport"/>
    <property type="evidence" value="ECO:0007669"/>
    <property type="project" value="InterPro"/>
</dbReference>
<dbReference type="SUPFAM" id="SSF53850">
    <property type="entry name" value="Periplasmic binding protein-like II"/>
    <property type="match status" value="1"/>
</dbReference>
<evidence type="ECO:0000256" key="1">
    <source>
        <dbReference type="ARBA" id="ARBA00007162"/>
    </source>
</evidence>
<evidence type="ECO:0000256" key="3">
    <source>
        <dbReference type="SAM" id="Phobius"/>
    </source>
</evidence>
<dbReference type="NCBIfam" id="TIGR01098">
    <property type="entry name" value="3A0109s03R"/>
    <property type="match status" value="1"/>
</dbReference>
<dbReference type="RefSeq" id="WP_244148646.1">
    <property type="nucleotide sequence ID" value="NZ_FMXO01000005.1"/>
</dbReference>
<protein>
    <submittedName>
        <fullName evidence="4">Phosphonate transport system substrate-binding protein</fullName>
    </submittedName>
</protein>
<keyword evidence="3" id="KW-1133">Transmembrane helix</keyword>
<dbReference type="InterPro" id="IPR005770">
    <property type="entry name" value="PhnD"/>
</dbReference>
<keyword evidence="5" id="KW-1185">Reference proteome</keyword>
<dbReference type="PANTHER" id="PTHR35841">
    <property type="entry name" value="PHOSPHONATES-BINDING PERIPLASMIC PROTEIN"/>
    <property type="match status" value="1"/>
</dbReference>
<organism evidence="4 5">
    <name type="scientific">Desulfonatronum thiosulfatophilum</name>
    <dbReference type="NCBI Taxonomy" id="617002"/>
    <lineage>
        <taxon>Bacteria</taxon>
        <taxon>Pseudomonadati</taxon>
        <taxon>Thermodesulfobacteriota</taxon>
        <taxon>Desulfovibrionia</taxon>
        <taxon>Desulfovibrionales</taxon>
        <taxon>Desulfonatronaceae</taxon>
        <taxon>Desulfonatronum</taxon>
    </lineage>
</organism>
<evidence type="ECO:0000313" key="4">
    <source>
        <dbReference type="EMBL" id="SDB20284.1"/>
    </source>
</evidence>
<name>A0A1G6BI60_9BACT</name>